<proteinExistence type="predicted"/>
<dbReference type="PANTHER" id="PTHR43404">
    <property type="entry name" value="LIPOPOLYSACCHARIDE CHOLINEPHOSPHOTRANSFERASE LICD"/>
    <property type="match status" value="1"/>
</dbReference>
<keyword evidence="3" id="KW-1185">Reference proteome</keyword>
<evidence type="ECO:0000313" key="3">
    <source>
        <dbReference type="Proteomes" id="UP000290900"/>
    </source>
</evidence>
<dbReference type="OrthoDB" id="444255at2759"/>
<protein>
    <submittedName>
        <fullName evidence="2">DEKNAAC100988</fullName>
    </submittedName>
</protein>
<reference evidence="2 3" key="1">
    <citation type="submission" date="2018-12" db="EMBL/GenBank/DDBJ databases">
        <authorList>
            <person name="Tiukova I."/>
            <person name="Dainat J."/>
        </authorList>
    </citation>
    <scope>NUCLEOTIDE SEQUENCE [LARGE SCALE GENOMIC DNA]</scope>
</reference>
<dbReference type="InterPro" id="IPR007074">
    <property type="entry name" value="LicD/FKTN/FKRP_NTP_transf"/>
</dbReference>
<accession>A0A448YGN9</accession>
<dbReference type="PANTHER" id="PTHR43404:SF1">
    <property type="entry name" value="MNN4P"/>
    <property type="match status" value="1"/>
</dbReference>
<evidence type="ECO:0000259" key="1">
    <source>
        <dbReference type="Pfam" id="PF04991"/>
    </source>
</evidence>
<dbReference type="EMBL" id="CAACVR010000002">
    <property type="protein sequence ID" value="VEU20092.1"/>
    <property type="molecule type" value="Genomic_DNA"/>
</dbReference>
<organism evidence="2 3">
    <name type="scientific">Brettanomyces naardenensis</name>
    <name type="common">Yeast</name>
    <dbReference type="NCBI Taxonomy" id="13370"/>
    <lineage>
        <taxon>Eukaryota</taxon>
        <taxon>Fungi</taxon>
        <taxon>Dikarya</taxon>
        <taxon>Ascomycota</taxon>
        <taxon>Saccharomycotina</taxon>
        <taxon>Pichiomycetes</taxon>
        <taxon>Pichiales</taxon>
        <taxon>Pichiaceae</taxon>
        <taxon>Brettanomyces</taxon>
    </lineage>
</organism>
<dbReference type="STRING" id="13370.A0A448YGN9"/>
<name>A0A448YGN9_BRENA</name>
<dbReference type="InterPro" id="IPR052942">
    <property type="entry name" value="LPS_cholinephosphotransferase"/>
</dbReference>
<feature type="domain" description="LicD/FKTN/FKRP nucleotidyltransferase" evidence="1">
    <location>
        <begin position="382"/>
        <end position="484"/>
    </location>
</feature>
<evidence type="ECO:0000313" key="2">
    <source>
        <dbReference type="EMBL" id="VEU20092.1"/>
    </source>
</evidence>
<gene>
    <name evidence="2" type="ORF">BRENAR_LOCUS827</name>
</gene>
<sequence>MLQLGSWRSLVPGLAGFYSEPFSKLATGFSPTSSASTFSIQVLAEIVSAILISIILLFSAHSLETFSLLNSFTSQQNWAVQTQKIQNYVYINLEQIFPFSRELIANNKYDQRLPIASVYKQVQRELDASRGNIADLTIDFNWADWINLGHAHIILDAYNSLGANRGEQEYKKLWEALRSNDFDRNVHHPILSQLLHSDTWLDGFMDAPERIDIITDEGFYEVSVRGTDKRLGAQGLWDTYYGQERSDWSASSLTDLDLKRSAKQLDFVNRKYHTAFNWSEPIPERMDIPNEDMHWNLDEEIKKLEKVPNKTNAQAKHLERLKLCRDSSNDAMYFFPVNFLENDRYLKGDHTNFPFFQSIIDPSRHRSPIHHMMKNYARFMRQAGYDYWVFSGNAISWYFNGNNMPWDEDIDVRMSAQEMNRMSMTHNATLVVENPEDGDGLYYFMISPWFGKSTRVGNHIDSRFLDLRTGLYIDVTCLYEATEPVKEIIKHDKLFDYWKIPEKSRADYLKDHKALNDKNGNWFWEEHFTHHFRTLFEGTMVYMPYDYSDLLKYSYGDKVLTKLEMDSWRFIPEIQLWVSEKYCDLKKYKKVFKEGKAFTKEGKLTFAGACWNAPLLDEWNRVHTSTELHKKEMKGLIKGDYDHFEYSQQDLKVYWKDEFTELFDYYETSGDGNV</sequence>
<dbReference type="AlphaFoldDB" id="A0A448YGN9"/>
<dbReference type="Pfam" id="PF04991">
    <property type="entry name" value="LicD"/>
    <property type="match status" value="1"/>
</dbReference>
<dbReference type="InParanoid" id="A0A448YGN9"/>
<dbReference type="Proteomes" id="UP000290900">
    <property type="component" value="Unassembled WGS sequence"/>
</dbReference>
<dbReference type="GO" id="GO:0009100">
    <property type="term" value="P:glycoprotein metabolic process"/>
    <property type="evidence" value="ECO:0007669"/>
    <property type="project" value="UniProtKB-ARBA"/>
</dbReference>